<dbReference type="AlphaFoldDB" id="A0AAN9S0H7"/>
<accession>A0AAN9S0H7</accession>
<organism evidence="2 3">
    <name type="scientific">Psophocarpus tetragonolobus</name>
    <name type="common">Winged bean</name>
    <name type="synonym">Dolichos tetragonolobus</name>
    <dbReference type="NCBI Taxonomy" id="3891"/>
    <lineage>
        <taxon>Eukaryota</taxon>
        <taxon>Viridiplantae</taxon>
        <taxon>Streptophyta</taxon>
        <taxon>Embryophyta</taxon>
        <taxon>Tracheophyta</taxon>
        <taxon>Spermatophyta</taxon>
        <taxon>Magnoliopsida</taxon>
        <taxon>eudicotyledons</taxon>
        <taxon>Gunneridae</taxon>
        <taxon>Pentapetalae</taxon>
        <taxon>rosids</taxon>
        <taxon>fabids</taxon>
        <taxon>Fabales</taxon>
        <taxon>Fabaceae</taxon>
        <taxon>Papilionoideae</taxon>
        <taxon>50 kb inversion clade</taxon>
        <taxon>NPAAA clade</taxon>
        <taxon>indigoferoid/millettioid clade</taxon>
        <taxon>Phaseoleae</taxon>
        <taxon>Psophocarpus</taxon>
    </lineage>
</organism>
<evidence type="ECO:0000313" key="3">
    <source>
        <dbReference type="Proteomes" id="UP001386955"/>
    </source>
</evidence>
<evidence type="ECO:0000256" key="1">
    <source>
        <dbReference type="SAM" id="SignalP"/>
    </source>
</evidence>
<keyword evidence="1" id="KW-0732">Signal</keyword>
<proteinExistence type="predicted"/>
<comment type="caution">
    <text evidence="2">The sequence shown here is derived from an EMBL/GenBank/DDBJ whole genome shotgun (WGS) entry which is preliminary data.</text>
</comment>
<keyword evidence="3" id="KW-1185">Reference proteome</keyword>
<dbReference type="Proteomes" id="UP001386955">
    <property type="component" value="Unassembled WGS sequence"/>
</dbReference>
<name>A0AAN9S0H7_PSOTE</name>
<dbReference type="EMBL" id="JAYMYS010000007">
    <property type="protein sequence ID" value="KAK7386617.1"/>
    <property type="molecule type" value="Genomic_DNA"/>
</dbReference>
<sequence length="151" mass="16837">MCTWLIWASLIINRITPYNLHPCSLGGCEWVICVIGVREALALPKLAQSKGGIEIPLSYILACLLDMDMHFPLWNGHANFDVAEEAYFACSTVPCDYHTLMHILVYWPLAYFVGHAFPFMEWDANSDVTKEAYFACSTGRYRGSGASSSGC</sequence>
<feature type="chain" id="PRO_5042899376" evidence="1">
    <location>
        <begin position="18"/>
        <end position="151"/>
    </location>
</feature>
<protein>
    <submittedName>
        <fullName evidence="2">Uncharacterized protein</fullName>
    </submittedName>
</protein>
<evidence type="ECO:0000313" key="2">
    <source>
        <dbReference type="EMBL" id="KAK7386617.1"/>
    </source>
</evidence>
<feature type="signal peptide" evidence="1">
    <location>
        <begin position="1"/>
        <end position="17"/>
    </location>
</feature>
<reference evidence="2 3" key="1">
    <citation type="submission" date="2024-01" db="EMBL/GenBank/DDBJ databases">
        <title>The genomes of 5 underutilized Papilionoideae crops provide insights into root nodulation and disease resistanc.</title>
        <authorList>
            <person name="Jiang F."/>
        </authorList>
    </citation>
    <scope>NUCLEOTIDE SEQUENCE [LARGE SCALE GENOMIC DNA]</scope>
    <source>
        <strain evidence="2">DUOXIRENSHENG_FW03</strain>
        <tissue evidence="2">Leaves</tissue>
    </source>
</reference>
<gene>
    <name evidence="2" type="ORF">VNO78_26951</name>
</gene>